<sequence length="234" mass="26127">MNTPRIDHNKAREMGRYDWNLIKDKLFLHLNENRVYKNAKFNVQMAEQMLNAQDFIVVQNPTKTHLDLVGRCCSKAVILLIGNYKNPAPVLSDRSPTSEINLLMESPMLIDQVVTSLPDPVVKASLYLPGAPAEDVVEKMKYLSSVAKQHRCSLASTMAVENIPEFASLSASKTKAAFCFVSEKVARIFLSNCALFNDVTVVGEAQLRAIVQSVCNPPSRKRKAQDEETAEEEN</sequence>
<organism evidence="1 2">
    <name type="scientific">Panagrolaimus sp. ES5</name>
    <dbReference type="NCBI Taxonomy" id="591445"/>
    <lineage>
        <taxon>Eukaryota</taxon>
        <taxon>Metazoa</taxon>
        <taxon>Ecdysozoa</taxon>
        <taxon>Nematoda</taxon>
        <taxon>Chromadorea</taxon>
        <taxon>Rhabditida</taxon>
        <taxon>Tylenchina</taxon>
        <taxon>Panagrolaimomorpha</taxon>
        <taxon>Panagrolaimoidea</taxon>
        <taxon>Panagrolaimidae</taxon>
        <taxon>Panagrolaimus</taxon>
    </lineage>
</organism>
<proteinExistence type="predicted"/>
<dbReference type="Proteomes" id="UP000887579">
    <property type="component" value="Unplaced"/>
</dbReference>
<accession>A0AC34G9Y0</accession>
<reference evidence="2" key="1">
    <citation type="submission" date="2022-11" db="UniProtKB">
        <authorList>
            <consortium name="WormBaseParasite"/>
        </authorList>
    </citation>
    <scope>IDENTIFICATION</scope>
</reference>
<protein>
    <submittedName>
        <fullName evidence="2">Uncharacterized protein</fullName>
    </submittedName>
</protein>
<evidence type="ECO:0000313" key="2">
    <source>
        <dbReference type="WBParaSite" id="ES5_v2.g26485.t1"/>
    </source>
</evidence>
<name>A0AC34G9Y0_9BILA</name>
<dbReference type="WBParaSite" id="ES5_v2.g26485.t1">
    <property type="protein sequence ID" value="ES5_v2.g26485.t1"/>
    <property type="gene ID" value="ES5_v2.g26485"/>
</dbReference>
<evidence type="ECO:0000313" key="1">
    <source>
        <dbReference type="Proteomes" id="UP000887579"/>
    </source>
</evidence>